<comment type="subcellular location">
    <subcellularLocation>
        <location evidence="9">Cytoplasm</location>
    </subcellularLocation>
</comment>
<dbReference type="AlphaFoldDB" id="A0A9D7S7Z3"/>
<evidence type="ECO:0000259" key="11">
    <source>
        <dbReference type="PROSITE" id="PS50862"/>
    </source>
</evidence>
<dbReference type="InterPro" id="IPR033656">
    <property type="entry name" value="HisRS_anticodon"/>
</dbReference>
<dbReference type="Pfam" id="PF03129">
    <property type="entry name" value="HGTP_anticodon"/>
    <property type="match status" value="1"/>
</dbReference>
<reference evidence="12 13" key="1">
    <citation type="submission" date="2020-10" db="EMBL/GenBank/DDBJ databases">
        <title>Connecting structure to function with the recovery of over 1000 high-quality activated sludge metagenome-assembled genomes encoding full-length rRNA genes using long-read sequencing.</title>
        <authorList>
            <person name="Singleton C.M."/>
            <person name="Petriglieri F."/>
            <person name="Kristensen J.M."/>
            <person name="Kirkegaard R.H."/>
            <person name="Michaelsen T.Y."/>
            <person name="Andersen M.H."/>
            <person name="Karst S.M."/>
            <person name="Dueholm M.S."/>
            <person name="Nielsen P.H."/>
            <person name="Albertsen M."/>
        </authorList>
    </citation>
    <scope>NUCLEOTIDE SEQUENCE [LARGE SCALE GENOMIC DNA]</scope>
    <source>
        <strain evidence="12">Ribe_18-Q3-R11-54_BAT3C.373</strain>
    </source>
</reference>
<keyword evidence="4 9" id="KW-0547">Nucleotide-binding</keyword>
<dbReference type="InterPro" id="IPR004516">
    <property type="entry name" value="HisRS/HisZ"/>
</dbReference>
<evidence type="ECO:0000256" key="9">
    <source>
        <dbReference type="HAMAP-Rule" id="MF_00127"/>
    </source>
</evidence>
<dbReference type="PANTHER" id="PTHR11476:SF7">
    <property type="entry name" value="HISTIDINE--TRNA LIGASE"/>
    <property type="match status" value="1"/>
</dbReference>
<dbReference type="InterPro" id="IPR015807">
    <property type="entry name" value="His-tRNA-ligase"/>
</dbReference>
<evidence type="ECO:0000256" key="3">
    <source>
        <dbReference type="ARBA" id="ARBA00022598"/>
    </source>
</evidence>
<name>A0A9D7S7Z3_9BACT</name>
<evidence type="ECO:0000256" key="6">
    <source>
        <dbReference type="ARBA" id="ARBA00022917"/>
    </source>
</evidence>
<comment type="similarity">
    <text evidence="1 9">Belongs to the class-II aminoacyl-tRNA synthetase family.</text>
</comment>
<dbReference type="InterPro" id="IPR041715">
    <property type="entry name" value="HisRS-like_core"/>
</dbReference>
<feature type="binding site" evidence="10">
    <location>
        <position position="150"/>
    </location>
    <ligand>
        <name>L-histidine</name>
        <dbReference type="ChEBI" id="CHEBI:57595"/>
    </ligand>
</feature>
<dbReference type="HAMAP" id="MF_00127">
    <property type="entry name" value="His_tRNA_synth"/>
    <property type="match status" value="1"/>
</dbReference>
<evidence type="ECO:0000313" key="12">
    <source>
        <dbReference type="EMBL" id="MBK9717059.1"/>
    </source>
</evidence>
<evidence type="ECO:0000256" key="2">
    <source>
        <dbReference type="ARBA" id="ARBA00011738"/>
    </source>
</evidence>
<feature type="domain" description="Aminoacyl-transfer RNA synthetases class-II family profile" evidence="11">
    <location>
        <begin position="25"/>
        <end position="354"/>
    </location>
</feature>
<dbReference type="EC" id="6.1.1.21" evidence="9"/>
<feature type="binding site" evidence="10">
    <location>
        <begin position="102"/>
        <end position="104"/>
    </location>
    <ligand>
        <name>L-histidine</name>
        <dbReference type="ChEBI" id="CHEBI:57595"/>
    </ligand>
</feature>
<comment type="subunit">
    <text evidence="2 9">Homodimer.</text>
</comment>
<evidence type="ECO:0000256" key="7">
    <source>
        <dbReference type="ARBA" id="ARBA00023146"/>
    </source>
</evidence>
<sequence length="445" mass="50087">MINKPSLPKGTRDFLPLQAKRRKHIFKTIEDCFILFGYQPLETPAMENLSTLTGKYGDEGDKLLFKILNSGDYLKDANEELLLKKESTKLIPSISEKGLRYDLTVPFARVVAMYRNDITFPFKRYQIQAVWRADRPQRGRYREFYQCDADVVGSNSLMYEAELIRIYDSVFKTLGIPVKILVNHRAILEGIAIQAGCQDQFMAMTIAIDKLDKIGVEGVTKELENIGIIPETSTWILSQLKQTQLDTFKFNDKATLGVREMNTALDYLKNIGTHNEVVFDATLARGLSYYTGCIFEVVPTTIKMGSLGGGGRYDNLTSIFGLNGVSGVGISFGADRIYDVMQELGLWPTSLEVPVKVLFMALDEQSHRHAFDLAQQCREAGIPVDIYPDPGKLKKQFKFAEDLKIPFLVILGEDEVKTGRYNLKNQSNGEQTSLTIDAIIARLNS</sequence>
<dbReference type="Gene3D" id="3.40.50.800">
    <property type="entry name" value="Anticodon-binding domain"/>
    <property type="match status" value="1"/>
</dbReference>
<evidence type="ECO:0000256" key="8">
    <source>
        <dbReference type="ARBA" id="ARBA00047639"/>
    </source>
</evidence>
<dbReference type="Gene3D" id="3.30.930.10">
    <property type="entry name" value="Bira Bifunctional Protein, Domain 2"/>
    <property type="match status" value="1"/>
</dbReference>
<keyword evidence="9" id="KW-0963">Cytoplasm</keyword>
<evidence type="ECO:0000256" key="5">
    <source>
        <dbReference type="ARBA" id="ARBA00022840"/>
    </source>
</evidence>
<gene>
    <name evidence="9" type="primary">hisS</name>
    <name evidence="12" type="ORF">IPO85_06025</name>
</gene>
<feature type="binding site" evidence="10">
    <location>
        <position position="132"/>
    </location>
    <ligand>
        <name>L-histidine</name>
        <dbReference type="ChEBI" id="CHEBI:57595"/>
    </ligand>
</feature>
<feature type="binding site" evidence="10">
    <location>
        <begin position="289"/>
        <end position="290"/>
    </location>
    <ligand>
        <name>L-histidine</name>
        <dbReference type="ChEBI" id="CHEBI:57595"/>
    </ligand>
</feature>
<protein>
    <recommendedName>
        <fullName evidence="9">Histidine--tRNA ligase</fullName>
        <ecNumber evidence="9">6.1.1.21</ecNumber>
    </recommendedName>
    <alternativeName>
        <fullName evidence="9">Histidyl-tRNA synthetase</fullName>
        <shortName evidence="9">HisRS</shortName>
    </alternativeName>
</protein>
<keyword evidence="7 9" id="KW-0030">Aminoacyl-tRNA synthetase</keyword>
<feature type="binding site" evidence="10">
    <location>
        <position position="146"/>
    </location>
    <ligand>
        <name>L-histidine</name>
        <dbReference type="ChEBI" id="CHEBI:57595"/>
    </ligand>
</feature>
<dbReference type="CDD" id="cd00859">
    <property type="entry name" value="HisRS_anticodon"/>
    <property type="match status" value="1"/>
</dbReference>
<feature type="binding site" evidence="10">
    <location>
        <position position="285"/>
    </location>
    <ligand>
        <name>L-histidine</name>
        <dbReference type="ChEBI" id="CHEBI:57595"/>
    </ligand>
</feature>
<evidence type="ECO:0000256" key="1">
    <source>
        <dbReference type="ARBA" id="ARBA00008226"/>
    </source>
</evidence>
<keyword evidence="3 9" id="KW-0436">Ligase</keyword>
<dbReference type="InterPro" id="IPR006195">
    <property type="entry name" value="aa-tRNA-synth_II"/>
</dbReference>
<organism evidence="12 13">
    <name type="scientific">Candidatus Defluviibacterium haderslevense</name>
    <dbReference type="NCBI Taxonomy" id="2981993"/>
    <lineage>
        <taxon>Bacteria</taxon>
        <taxon>Pseudomonadati</taxon>
        <taxon>Bacteroidota</taxon>
        <taxon>Saprospiria</taxon>
        <taxon>Saprospirales</taxon>
        <taxon>Saprospiraceae</taxon>
        <taxon>Candidatus Defluviibacterium</taxon>
    </lineage>
</organism>
<dbReference type="SUPFAM" id="SSF52954">
    <property type="entry name" value="Class II aaRS ABD-related"/>
    <property type="match status" value="1"/>
</dbReference>
<evidence type="ECO:0000313" key="13">
    <source>
        <dbReference type="Proteomes" id="UP000808349"/>
    </source>
</evidence>
<comment type="catalytic activity">
    <reaction evidence="8 9">
        <text>tRNA(His) + L-histidine + ATP = L-histidyl-tRNA(His) + AMP + diphosphate + H(+)</text>
        <dbReference type="Rhea" id="RHEA:17313"/>
        <dbReference type="Rhea" id="RHEA-COMP:9665"/>
        <dbReference type="Rhea" id="RHEA-COMP:9689"/>
        <dbReference type="ChEBI" id="CHEBI:15378"/>
        <dbReference type="ChEBI" id="CHEBI:30616"/>
        <dbReference type="ChEBI" id="CHEBI:33019"/>
        <dbReference type="ChEBI" id="CHEBI:57595"/>
        <dbReference type="ChEBI" id="CHEBI:78442"/>
        <dbReference type="ChEBI" id="CHEBI:78527"/>
        <dbReference type="ChEBI" id="CHEBI:456215"/>
        <dbReference type="EC" id="6.1.1.21"/>
    </reaction>
</comment>
<proteinExistence type="inferred from homology"/>
<dbReference type="GO" id="GO:0005737">
    <property type="term" value="C:cytoplasm"/>
    <property type="evidence" value="ECO:0007669"/>
    <property type="project" value="UniProtKB-SubCell"/>
</dbReference>
<dbReference type="GO" id="GO:0006427">
    <property type="term" value="P:histidyl-tRNA aminoacylation"/>
    <property type="evidence" value="ECO:0007669"/>
    <property type="project" value="UniProtKB-UniRule"/>
</dbReference>
<evidence type="ECO:0000256" key="10">
    <source>
        <dbReference type="PIRSR" id="PIRSR001549-1"/>
    </source>
</evidence>
<dbReference type="NCBIfam" id="TIGR00442">
    <property type="entry name" value="hisS"/>
    <property type="match status" value="1"/>
</dbReference>
<accession>A0A9D7S7Z3</accession>
<dbReference type="Proteomes" id="UP000808349">
    <property type="component" value="Unassembled WGS sequence"/>
</dbReference>
<evidence type="ECO:0000256" key="4">
    <source>
        <dbReference type="ARBA" id="ARBA00022741"/>
    </source>
</evidence>
<dbReference type="PANTHER" id="PTHR11476">
    <property type="entry name" value="HISTIDYL-TRNA SYNTHETASE"/>
    <property type="match status" value="1"/>
</dbReference>
<comment type="caution">
    <text evidence="12">The sequence shown here is derived from an EMBL/GenBank/DDBJ whole genome shotgun (WGS) entry which is preliminary data.</text>
</comment>
<dbReference type="InterPro" id="IPR004154">
    <property type="entry name" value="Anticodon-bd"/>
</dbReference>
<dbReference type="GO" id="GO:0004821">
    <property type="term" value="F:histidine-tRNA ligase activity"/>
    <property type="evidence" value="ECO:0007669"/>
    <property type="project" value="UniProtKB-UniRule"/>
</dbReference>
<dbReference type="CDD" id="cd00773">
    <property type="entry name" value="HisRS-like_core"/>
    <property type="match status" value="1"/>
</dbReference>
<dbReference type="GO" id="GO:0005524">
    <property type="term" value="F:ATP binding"/>
    <property type="evidence" value="ECO:0007669"/>
    <property type="project" value="UniProtKB-UniRule"/>
</dbReference>
<dbReference type="EMBL" id="JADKFW010000004">
    <property type="protein sequence ID" value="MBK9717059.1"/>
    <property type="molecule type" value="Genomic_DNA"/>
</dbReference>
<dbReference type="PIRSF" id="PIRSF001549">
    <property type="entry name" value="His-tRNA_synth"/>
    <property type="match status" value="1"/>
</dbReference>
<dbReference type="InterPro" id="IPR036621">
    <property type="entry name" value="Anticodon-bd_dom_sf"/>
</dbReference>
<dbReference type="PROSITE" id="PS50862">
    <property type="entry name" value="AA_TRNA_LIGASE_II"/>
    <property type="match status" value="1"/>
</dbReference>
<dbReference type="SUPFAM" id="SSF55681">
    <property type="entry name" value="Class II aaRS and biotin synthetases"/>
    <property type="match status" value="1"/>
</dbReference>
<dbReference type="Pfam" id="PF13393">
    <property type="entry name" value="tRNA-synt_His"/>
    <property type="match status" value="1"/>
</dbReference>
<keyword evidence="6 9" id="KW-0648">Protein biosynthesis</keyword>
<keyword evidence="5 9" id="KW-0067">ATP-binding</keyword>
<dbReference type="InterPro" id="IPR045864">
    <property type="entry name" value="aa-tRNA-synth_II/BPL/LPL"/>
</dbReference>